<dbReference type="GO" id="GO:0006303">
    <property type="term" value="P:double-strand break repair via nonhomologous end joining"/>
    <property type="evidence" value="ECO:0007669"/>
    <property type="project" value="TreeGrafter"/>
</dbReference>
<evidence type="ECO:0000259" key="9">
    <source>
        <dbReference type="Pfam" id="PF09302"/>
    </source>
</evidence>
<evidence type="ECO:0000256" key="6">
    <source>
        <dbReference type="ARBA" id="ARBA00025747"/>
    </source>
</evidence>
<protein>
    <recommendedName>
        <fullName evidence="7">Non-homologous end-joining factor 1</fullName>
    </recommendedName>
</protein>
<feature type="compositionally biased region" description="Polar residues" evidence="8">
    <location>
        <begin position="277"/>
        <end position="286"/>
    </location>
</feature>
<evidence type="ECO:0000256" key="4">
    <source>
        <dbReference type="ARBA" id="ARBA00023204"/>
    </source>
</evidence>
<keyword evidence="12" id="KW-1185">Reference proteome</keyword>
<comment type="caution">
    <text evidence="11">The sequence shown here is derived from an EMBL/GenBank/DDBJ whole genome shotgun (WGS) entry which is preliminary data.</text>
</comment>
<dbReference type="InterPro" id="IPR052287">
    <property type="entry name" value="NHEJ_factor"/>
</dbReference>
<feature type="region of interest" description="Disordered" evidence="8">
    <location>
        <begin position="263"/>
        <end position="340"/>
    </location>
</feature>
<dbReference type="Gene3D" id="1.10.287.450">
    <property type="entry name" value="Helix hairpin bin"/>
    <property type="match status" value="1"/>
</dbReference>
<evidence type="ECO:0000256" key="2">
    <source>
        <dbReference type="ARBA" id="ARBA00022763"/>
    </source>
</evidence>
<keyword evidence="5" id="KW-0539">Nucleus</keyword>
<comment type="subcellular location">
    <subcellularLocation>
        <location evidence="1">Nucleus</location>
    </subcellularLocation>
</comment>
<evidence type="ECO:0000256" key="1">
    <source>
        <dbReference type="ARBA" id="ARBA00004123"/>
    </source>
</evidence>
<accession>A0A814V2K6</accession>
<dbReference type="EMBL" id="CAJNOR010001661">
    <property type="protein sequence ID" value="CAF1179793.1"/>
    <property type="molecule type" value="Genomic_DNA"/>
</dbReference>
<organism evidence="11 12">
    <name type="scientific">Adineta ricciae</name>
    <name type="common">Rotifer</name>
    <dbReference type="NCBI Taxonomy" id="249248"/>
    <lineage>
        <taxon>Eukaryota</taxon>
        <taxon>Metazoa</taxon>
        <taxon>Spiralia</taxon>
        <taxon>Gnathifera</taxon>
        <taxon>Rotifera</taxon>
        <taxon>Eurotatoria</taxon>
        <taxon>Bdelloidea</taxon>
        <taxon>Adinetida</taxon>
        <taxon>Adinetidae</taxon>
        <taxon>Adineta</taxon>
    </lineage>
</organism>
<dbReference type="Gene3D" id="2.170.210.10">
    <property type="entry name" value="DNA double-strand break repair and VJ recombination XRCC4, N-terminal"/>
    <property type="match status" value="1"/>
</dbReference>
<dbReference type="AlphaFoldDB" id="A0A814V2K6"/>
<gene>
    <name evidence="10" type="ORF">EDS130_LOCUS229</name>
    <name evidence="11" type="ORF">XAT740_LOCUS22511</name>
</gene>
<feature type="compositionally biased region" description="Basic and acidic residues" evidence="8">
    <location>
        <begin position="308"/>
        <end position="332"/>
    </location>
</feature>
<evidence type="ECO:0000256" key="8">
    <source>
        <dbReference type="SAM" id="MobiDB-lite"/>
    </source>
</evidence>
<proteinExistence type="inferred from homology"/>
<evidence type="ECO:0000256" key="7">
    <source>
        <dbReference type="ARBA" id="ARBA00044529"/>
    </source>
</evidence>
<sequence>MSTSVESFKTFAANLPKTFSHQPCMVVHVSQSNLPPSPWSGNTNRNTQLCCQPHFDPKTNGGQYEIAFYDNGYAYYEELAGTRLLRRLERYNPQMEFPDLPKVLNAMKQILENSATNPTGNQINVKLLNDDELVVEIKGLLQGSILFTYVFECRRREGEFYEANYVRQIVYCLAERKSRELELIKIIQAKDKELDDYRSQGTCQLQRPWLATQPFDKDDFDKSTSQQAQQRHDDVLLHTLDLAFDREGQQLIEDCLLRNEYRKRAHSSQGSNSASSTKTPKTTNSLQKRTPSRQQSTSSQPLNDEEAAAERRRHAELEERLRLDKERDEQIAKKKKKKFV</sequence>
<dbReference type="Pfam" id="PF09302">
    <property type="entry name" value="XLF"/>
    <property type="match status" value="1"/>
</dbReference>
<evidence type="ECO:0000313" key="12">
    <source>
        <dbReference type="Proteomes" id="UP000663828"/>
    </source>
</evidence>
<dbReference type="GO" id="GO:0045027">
    <property type="term" value="F:DNA end binding"/>
    <property type="evidence" value="ECO:0007669"/>
    <property type="project" value="TreeGrafter"/>
</dbReference>
<keyword evidence="4" id="KW-0234">DNA repair</keyword>
<dbReference type="Proteomes" id="UP000663828">
    <property type="component" value="Unassembled WGS sequence"/>
</dbReference>
<keyword evidence="3" id="KW-0238">DNA-binding</keyword>
<name>A0A814V2K6_ADIRI</name>
<dbReference type="OrthoDB" id="2155935at2759"/>
<evidence type="ECO:0000313" key="10">
    <source>
        <dbReference type="EMBL" id="CAF0720805.1"/>
    </source>
</evidence>
<evidence type="ECO:0000313" key="11">
    <source>
        <dbReference type="EMBL" id="CAF1179793.1"/>
    </source>
</evidence>
<dbReference type="GO" id="GO:0032807">
    <property type="term" value="C:DNA ligase IV complex"/>
    <property type="evidence" value="ECO:0007669"/>
    <property type="project" value="TreeGrafter"/>
</dbReference>
<feature type="domain" description="XLF-like N-terminal" evidence="9">
    <location>
        <begin position="43"/>
        <end position="154"/>
    </location>
</feature>
<evidence type="ECO:0000256" key="5">
    <source>
        <dbReference type="ARBA" id="ARBA00023242"/>
    </source>
</evidence>
<keyword evidence="2" id="KW-0227">DNA damage</keyword>
<dbReference type="EMBL" id="CAJNOJ010000001">
    <property type="protein sequence ID" value="CAF0720805.1"/>
    <property type="molecule type" value="Genomic_DNA"/>
</dbReference>
<dbReference type="PANTHER" id="PTHR32235">
    <property type="entry name" value="NON-HOMOLOGOUS END-JOINING FACTOR 1"/>
    <property type="match status" value="1"/>
</dbReference>
<dbReference type="PANTHER" id="PTHR32235:SF1">
    <property type="entry name" value="NON-HOMOLOGOUS END-JOINING FACTOR 1"/>
    <property type="match status" value="1"/>
</dbReference>
<evidence type="ECO:0000256" key="3">
    <source>
        <dbReference type="ARBA" id="ARBA00023125"/>
    </source>
</evidence>
<reference evidence="11" key="1">
    <citation type="submission" date="2021-02" db="EMBL/GenBank/DDBJ databases">
        <authorList>
            <person name="Nowell W R."/>
        </authorList>
    </citation>
    <scope>NUCLEOTIDE SEQUENCE</scope>
</reference>
<dbReference type="InterPro" id="IPR038051">
    <property type="entry name" value="XRCC4-like_N_sf"/>
</dbReference>
<dbReference type="InterPro" id="IPR015381">
    <property type="entry name" value="XLF-like_N"/>
</dbReference>
<feature type="compositionally biased region" description="Low complexity" evidence="8">
    <location>
        <begin position="267"/>
        <end position="276"/>
    </location>
</feature>
<feature type="compositionally biased region" description="Low complexity" evidence="8">
    <location>
        <begin position="287"/>
        <end position="301"/>
    </location>
</feature>
<comment type="similarity">
    <text evidence="6">Belongs to the XRCC4-XLF family. XLF subfamily.</text>
</comment>
<dbReference type="Proteomes" id="UP000663852">
    <property type="component" value="Unassembled WGS sequence"/>
</dbReference>